<accession>A0A1M4ZZ77</accession>
<dbReference type="EMBL" id="FQUI01000050">
    <property type="protein sequence ID" value="SHF23295.1"/>
    <property type="molecule type" value="Genomic_DNA"/>
</dbReference>
<protein>
    <submittedName>
        <fullName evidence="2">TPR repeat-containing protein</fullName>
    </submittedName>
</protein>
<dbReference type="PROSITE" id="PS50005">
    <property type="entry name" value="TPR"/>
    <property type="match status" value="1"/>
</dbReference>
<feature type="repeat" description="TPR" evidence="1">
    <location>
        <begin position="7"/>
        <end position="40"/>
    </location>
</feature>
<comment type="caution">
    <text evidence="2">The sequence shown here is derived from an EMBL/GenBank/DDBJ whole genome shotgun (WGS) entry which is preliminary data.</text>
</comment>
<dbReference type="Proteomes" id="UP000184334">
    <property type="component" value="Unassembled WGS sequence"/>
</dbReference>
<name>A0A1M4ZZ77_MARH1</name>
<dbReference type="AlphaFoldDB" id="A0A1M4ZZ77"/>
<dbReference type="Pfam" id="PF13414">
    <property type="entry name" value="TPR_11"/>
    <property type="match status" value="1"/>
</dbReference>
<keyword evidence="1" id="KW-0802">TPR repeat</keyword>
<sequence length="153" mass="17993">MELQNKSAYYLNLGNKYLNLNNVDLAIKNYLLALEEDPENFLIYHNLGVSYLIKNEPKLAFENFKKSIENGFKTVETYYYYLKAAFDCGNYEECLRVKANENFFIDMNLIKIKAAMKLNKYNLALEILEQLKMNGFSSQELNLMEKIINLRNI</sequence>
<dbReference type="SMART" id="SM00028">
    <property type="entry name" value="TPR"/>
    <property type="match status" value="2"/>
</dbReference>
<evidence type="ECO:0000313" key="2">
    <source>
        <dbReference type="EMBL" id="SHF23295.1"/>
    </source>
</evidence>
<evidence type="ECO:0000313" key="3">
    <source>
        <dbReference type="Proteomes" id="UP000184334"/>
    </source>
</evidence>
<keyword evidence="3" id="KW-1185">Reference proteome</keyword>
<reference evidence="2" key="1">
    <citation type="submission" date="2016-11" db="EMBL/GenBank/DDBJ databases">
        <authorList>
            <person name="Varghese N."/>
            <person name="Submissions S."/>
        </authorList>
    </citation>
    <scope>NUCLEOTIDE SEQUENCE [LARGE SCALE GENOMIC DNA]</scope>
    <source>
        <strain evidence="2">DSM 16785</strain>
    </source>
</reference>
<dbReference type="InterPro" id="IPR019734">
    <property type="entry name" value="TPR_rpt"/>
</dbReference>
<gene>
    <name evidence="2" type="ORF">SAMN02745164_02053</name>
</gene>
<dbReference type="InterPro" id="IPR011990">
    <property type="entry name" value="TPR-like_helical_dom_sf"/>
</dbReference>
<dbReference type="SUPFAM" id="SSF48452">
    <property type="entry name" value="TPR-like"/>
    <property type="match status" value="1"/>
</dbReference>
<organism evidence="2 3">
    <name type="scientific">Marinitoga hydrogenitolerans (strain DSM 16785 / JCM 12826 / AT1271)</name>
    <dbReference type="NCBI Taxonomy" id="1122195"/>
    <lineage>
        <taxon>Bacteria</taxon>
        <taxon>Thermotogati</taxon>
        <taxon>Thermotogota</taxon>
        <taxon>Thermotogae</taxon>
        <taxon>Petrotogales</taxon>
        <taxon>Petrotogaceae</taxon>
        <taxon>Marinitoga</taxon>
    </lineage>
</organism>
<proteinExistence type="predicted"/>
<dbReference type="Gene3D" id="1.25.40.10">
    <property type="entry name" value="Tetratricopeptide repeat domain"/>
    <property type="match status" value="1"/>
</dbReference>
<dbReference type="STRING" id="1122195.SAMN02745164_02053"/>
<evidence type="ECO:0000256" key="1">
    <source>
        <dbReference type="PROSITE-ProRule" id="PRU00339"/>
    </source>
</evidence>